<accession>A0A6L2L5V3</accession>
<sequence>MHDEFEMRMMDELNFFLGLQIKKLEDGIFFNQSKYIKEMLKKVGLEDSKPIKTPMSFKTKLTPNEDGESVDDTKYQGMIGISPSKLLNTPKTTPLPLSSPPPIPSQLSKQSSPLAITLDPIELIFSTPPTSPHPFVDSLEDLPPRTTNLPPRPSFDIFERLANQPPPLPTMEPPIPPLPPQLSPLGSNNPFPMLTHEMFCDHFQRMQVIVNDLHEEMRFILNYILEHLGVFAHKNNS</sequence>
<proteinExistence type="predicted"/>
<reference evidence="2" key="1">
    <citation type="journal article" date="2019" name="Sci. Rep.">
        <title>Draft genome of Tanacetum cinerariifolium, the natural source of mosquito coil.</title>
        <authorList>
            <person name="Yamashiro T."/>
            <person name="Shiraishi A."/>
            <person name="Satake H."/>
            <person name="Nakayama K."/>
        </authorList>
    </citation>
    <scope>NUCLEOTIDE SEQUENCE</scope>
</reference>
<dbReference type="EMBL" id="BKCJ010003600">
    <property type="protein sequence ID" value="GEU56062.1"/>
    <property type="molecule type" value="Genomic_DNA"/>
</dbReference>
<organism evidence="2">
    <name type="scientific">Tanacetum cinerariifolium</name>
    <name type="common">Dalmatian daisy</name>
    <name type="synonym">Chrysanthemum cinerariifolium</name>
    <dbReference type="NCBI Taxonomy" id="118510"/>
    <lineage>
        <taxon>Eukaryota</taxon>
        <taxon>Viridiplantae</taxon>
        <taxon>Streptophyta</taxon>
        <taxon>Embryophyta</taxon>
        <taxon>Tracheophyta</taxon>
        <taxon>Spermatophyta</taxon>
        <taxon>Magnoliopsida</taxon>
        <taxon>eudicotyledons</taxon>
        <taxon>Gunneridae</taxon>
        <taxon>Pentapetalae</taxon>
        <taxon>asterids</taxon>
        <taxon>campanulids</taxon>
        <taxon>Asterales</taxon>
        <taxon>Asteraceae</taxon>
        <taxon>Asteroideae</taxon>
        <taxon>Anthemideae</taxon>
        <taxon>Anthemidinae</taxon>
        <taxon>Tanacetum</taxon>
    </lineage>
</organism>
<name>A0A6L2L5V3_TANCI</name>
<feature type="compositionally biased region" description="Low complexity" evidence="1">
    <location>
        <begin position="83"/>
        <end position="96"/>
    </location>
</feature>
<gene>
    <name evidence="2" type="ORF">Tci_028040</name>
</gene>
<feature type="region of interest" description="Disordered" evidence="1">
    <location>
        <begin position="82"/>
        <end position="109"/>
    </location>
</feature>
<comment type="caution">
    <text evidence="2">The sequence shown here is derived from an EMBL/GenBank/DDBJ whole genome shotgun (WGS) entry which is preliminary data.</text>
</comment>
<protein>
    <submittedName>
        <fullName evidence="2">Retrovirus-related Pol polyprotein from transposon TNT 1-94</fullName>
    </submittedName>
</protein>
<evidence type="ECO:0000256" key="1">
    <source>
        <dbReference type="SAM" id="MobiDB-lite"/>
    </source>
</evidence>
<evidence type="ECO:0000313" key="2">
    <source>
        <dbReference type="EMBL" id="GEU56062.1"/>
    </source>
</evidence>
<dbReference type="AlphaFoldDB" id="A0A6L2L5V3"/>